<dbReference type="Gene3D" id="3.40.50.510">
    <property type="entry name" value="Phosphotransferase system, mannose-type IIA component"/>
    <property type="match status" value="1"/>
</dbReference>
<dbReference type="InterPro" id="IPR000032">
    <property type="entry name" value="HPr-like"/>
</dbReference>
<reference evidence="12" key="1">
    <citation type="submission" date="2023-06" db="EMBL/GenBank/DDBJ databases">
        <title>Egi l300058.</title>
        <authorList>
            <person name="Gao L."/>
            <person name="Fang B.-Z."/>
            <person name="Li W.-J."/>
        </authorList>
    </citation>
    <scope>NUCLEOTIDE SEQUENCE</scope>
    <source>
        <strain evidence="12">EGI L300058</strain>
    </source>
</reference>
<dbReference type="PROSITE" id="PS51350">
    <property type="entry name" value="PTS_HPR_DOM"/>
    <property type="match status" value="1"/>
</dbReference>
<dbReference type="PANTHER" id="PTHR38594">
    <property type="entry name" value="PEP-DEPENDENT DIHYDROXYACETONE KINASE, PHOSPHORYL DONOR SUBUNIT DHAM"/>
    <property type="match status" value="1"/>
</dbReference>
<feature type="compositionally biased region" description="Basic and acidic residues" evidence="9">
    <location>
        <begin position="291"/>
        <end position="307"/>
    </location>
</feature>
<evidence type="ECO:0000313" key="13">
    <source>
        <dbReference type="Proteomes" id="UP001172708"/>
    </source>
</evidence>
<evidence type="ECO:0000256" key="6">
    <source>
        <dbReference type="ARBA" id="ARBA00020422"/>
    </source>
</evidence>
<keyword evidence="7 12" id="KW-0808">Transferase</keyword>
<dbReference type="SUPFAM" id="SSF55594">
    <property type="entry name" value="HPr-like"/>
    <property type="match status" value="1"/>
</dbReference>
<dbReference type="Pfam" id="PF00381">
    <property type="entry name" value="PTS-HPr"/>
    <property type="match status" value="1"/>
</dbReference>
<dbReference type="InterPro" id="IPR035895">
    <property type="entry name" value="HPr-like_sf"/>
</dbReference>
<comment type="function">
    <text evidence="2">Component of the dihydroxyacetone kinase complex, which is responsible for the phosphoenolpyruvate (PEP)-dependent phosphorylation of dihydroxyacetone. DhaM serves as the phosphoryl donor. Is phosphorylated by phosphoenolpyruvate in an EI- and HPr-dependent reaction, and a phosphorelay system on histidine residues finally leads to phosphoryl transfer to DhaL and dihydroxyacetone.</text>
</comment>
<comment type="similarity">
    <text evidence="4">Belongs to the PEP-utilizing enzyme family.</text>
</comment>
<dbReference type="PANTHER" id="PTHR38594:SF1">
    <property type="entry name" value="PEP-DEPENDENT DIHYDROXYACETONE KINASE, PHOSPHORYL DONOR SUBUNIT DHAM"/>
    <property type="match status" value="1"/>
</dbReference>
<feature type="domain" description="PTS EIIA type-4" evidence="10">
    <location>
        <begin position="6"/>
        <end position="136"/>
    </location>
</feature>
<accession>A0ABT8GHV2</accession>
<dbReference type="Pfam" id="PF00391">
    <property type="entry name" value="PEP-utilizers"/>
    <property type="match status" value="1"/>
</dbReference>
<dbReference type="InterPro" id="IPR036662">
    <property type="entry name" value="PTS_EIIA_man-typ_sf"/>
</dbReference>
<dbReference type="InterPro" id="IPR004701">
    <property type="entry name" value="PTS_EIIA_man-typ"/>
</dbReference>
<dbReference type="SUPFAM" id="SSF47831">
    <property type="entry name" value="Enzyme I of the PEP:sugar phosphotransferase system HPr-binding (sub)domain"/>
    <property type="match status" value="1"/>
</dbReference>
<comment type="subunit">
    <text evidence="8">Homodimer. The dihydroxyacetone kinase complex is composed of a homodimer of DhaM, a homodimer of DhaK and the subunit DhaL.</text>
</comment>
<evidence type="ECO:0000256" key="7">
    <source>
        <dbReference type="ARBA" id="ARBA00022679"/>
    </source>
</evidence>
<evidence type="ECO:0000313" key="12">
    <source>
        <dbReference type="EMBL" id="MDN4480954.1"/>
    </source>
</evidence>
<dbReference type="SUPFAM" id="SSF53062">
    <property type="entry name" value="PTS system fructose IIA component-like"/>
    <property type="match status" value="1"/>
</dbReference>
<feature type="region of interest" description="Disordered" evidence="9">
    <location>
        <begin position="248"/>
        <end position="310"/>
    </location>
</feature>
<dbReference type="InterPro" id="IPR012844">
    <property type="entry name" value="DhaM_N"/>
</dbReference>
<evidence type="ECO:0000259" key="11">
    <source>
        <dbReference type="PROSITE" id="PS51350"/>
    </source>
</evidence>
<keyword evidence="13" id="KW-1185">Reference proteome</keyword>
<evidence type="ECO:0000256" key="9">
    <source>
        <dbReference type="SAM" id="MobiDB-lite"/>
    </source>
</evidence>
<dbReference type="InterPro" id="IPR036637">
    <property type="entry name" value="Phosphohistidine_dom_sf"/>
</dbReference>
<dbReference type="Gene3D" id="3.30.1340.10">
    <property type="entry name" value="HPr-like"/>
    <property type="match status" value="1"/>
</dbReference>
<dbReference type="PROSITE" id="PS51096">
    <property type="entry name" value="PTS_EIIA_TYPE_4"/>
    <property type="match status" value="1"/>
</dbReference>
<comment type="caution">
    <text evidence="12">The sequence shown here is derived from an EMBL/GenBank/DDBJ whole genome shotgun (WGS) entry which is preliminary data.</text>
</comment>
<feature type="domain" description="HPr" evidence="11">
    <location>
        <begin position="162"/>
        <end position="249"/>
    </location>
</feature>
<dbReference type="Proteomes" id="UP001172708">
    <property type="component" value="Unassembled WGS sequence"/>
</dbReference>
<gene>
    <name evidence="12" type="primary">dhaM</name>
    <name evidence="12" type="ORF">QQX02_08480</name>
</gene>
<dbReference type="GO" id="GO:0047324">
    <property type="term" value="F:phosphoenolpyruvate-glycerone phosphotransferase activity"/>
    <property type="evidence" value="ECO:0007669"/>
    <property type="project" value="UniProtKB-EC"/>
</dbReference>
<dbReference type="EMBL" id="JAUHQA010000001">
    <property type="protein sequence ID" value="MDN4480954.1"/>
    <property type="molecule type" value="Genomic_DNA"/>
</dbReference>
<evidence type="ECO:0000256" key="2">
    <source>
        <dbReference type="ARBA" id="ARBA00002788"/>
    </source>
</evidence>
<name>A0ABT8GHV2_9MICO</name>
<evidence type="ECO:0000256" key="3">
    <source>
        <dbReference type="ARBA" id="ARBA00003681"/>
    </source>
</evidence>
<evidence type="ECO:0000256" key="5">
    <source>
        <dbReference type="ARBA" id="ARBA00012095"/>
    </source>
</evidence>
<dbReference type="EC" id="2.7.1.121" evidence="5"/>
<comment type="catalytic activity">
    <reaction evidence="1">
        <text>dihydroxyacetone + phosphoenolpyruvate = dihydroxyacetone phosphate + pyruvate</text>
        <dbReference type="Rhea" id="RHEA:18381"/>
        <dbReference type="ChEBI" id="CHEBI:15361"/>
        <dbReference type="ChEBI" id="CHEBI:16016"/>
        <dbReference type="ChEBI" id="CHEBI:57642"/>
        <dbReference type="ChEBI" id="CHEBI:58702"/>
        <dbReference type="EC" id="2.7.1.121"/>
    </reaction>
</comment>
<evidence type="ECO:0000259" key="10">
    <source>
        <dbReference type="PROSITE" id="PS51096"/>
    </source>
</evidence>
<dbReference type="RefSeq" id="WP_301142428.1">
    <property type="nucleotide sequence ID" value="NZ_JAUHQA010000001.1"/>
</dbReference>
<dbReference type="Pfam" id="PF03610">
    <property type="entry name" value="EIIA-man"/>
    <property type="match status" value="1"/>
</dbReference>
<feature type="region of interest" description="Disordered" evidence="9">
    <location>
        <begin position="129"/>
        <end position="160"/>
    </location>
</feature>
<dbReference type="Gene3D" id="1.10.274.10">
    <property type="entry name" value="PtsI, HPr-binding domain"/>
    <property type="match status" value="1"/>
</dbReference>
<feature type="compositionally biased region" description="Low complexity" evidence="9">
    <location>
        <begin position="269"/>
        <end position="282"/>
    </location>
</feature>
<dbReference type="NCBIfam" id="TIGR02364">
    <property type="entry name" value="dha_pts"/>
    <property type="match status" value="1"/>
</dbReference>
<evidence type="ECO:0000256" key="8">
    <source>
        <dbReference type="ARBA" id="ARBA00046577"/>
    </source>
</evidence>
<dbReference type="InterPro" id="IPR001020">
    <property type="entry name" value="PTS_HPr_His_P_site"/>
</dbReference>
<dbReference type="Gene3D" id="3.50.30.10">
    <property type="entry name" value="Phosphohistidine domain"/>
    <property type="match status" value="1"/>
</dbReference>
<dbReference type="SUPFAM" id="SSF52009">
    <property type="entry name" value="Phosphohistidine domain"/>
    <property type="match status" value="1"/>
</dbReference>
<dbReference type="PROSITE" id="PS00369">
    <property type="entry name" value="PTS_HPR_HIS"/>
    <property type="match status" value="1"/>
</dbReference>
<sequence length="497" mass="49576">MTTGPRVGLVVVSHSEPLARAAVALATEMVAEDPPVMAIAAGTADGGTGTDATAVAAAFERADEGAGVVVLLDLGSALMSAEMALEFLPGEHDVRLIPAPFVEGLVAAAVRAAAGAGIDEVVREATDALGPKRAQLAGPDETEGGTPDAASPGDVPDADAADARGSVEVVNAAGMHARPAAAIAAAVGRLDARVWVGAGGTWADASSPTSLAVLTAAAGDTLEVVAEGPSARAGVDAVVALVESGFGEELASSTRAEPDQAGGERPTAPRGVSPGRVVGPVRQGATPPEPPAERTVPESEREREADRIGPACAEASRQLREIAARATGQGAAILEASAVIAVDPALSSRARALCLEGRDAERAVWEAAGALAESLRGAGGLIAERATDVLDVRDRVIAVLAGREAGAVDEDPPAPQSRPYVLIVRDIAPADVVALDPSVCLAIVTETGSETSHTSIIARERGIPAVAGARGATAIPPGTEVLVDGGTGELVVDPDPQ</sequence>
<keyword evidence="12" id="KW-0418">Kinase</keyword>
<evidence type="ECO:0000256" key="4">
    <source>
        <dbReference type="ARBA" id="ARBA00007837"/>
    </source>
</evidence>
<organism evidence="12 13">
    <name type="scientific">Demequina muriae</name>
    <dbReference type="NCBI Taxonomy" id="3051664"/>
    <lineage>
        <taxon>Bacteria</taxon>
        <taxon>Bacillati</taxon>
        <taxon>Actinomycetota</taxon>
        <taxon>Actinomycetes</taxon>
        <taxon>Micrococcales</taxon>
        <taxon>Demequinaceae</taxon>
        <taxon>Demequina</taxon>
    </lineage>
</organism>
<evidence type="ECO:0000256" key="1">
    <source>
        <dbReference type="ARBA" id="ARBA00001113"/>
    </source>
</evidence>
<dbReference type="Pfam" id="PF05524">
    <property type="entry name" value="PEP-utilisers_N"/>
    <property type="match status" value="1"/>
</dbReference>
<protein>
    <recommendedName>
        <fullName evidence="6">Phosphocarrier protein HPr</fullName>
        <ecNumber evidence="5">2.7.1.121</ecNumber>
    </recommendedName>
</protein>
<dbReference type="InterPro" id="IPR008279">
    <property type="entry name" value="PEP-util_enz_mobile_dom"/>
</dbReference>
<dbReference type="InterPro" id="IPR036618">
    <property type="entry name" value="PtsI_HPr-bd_sf"/>
</dbReference>
<dbReference type="InterPro" id="IPR008731">
    <property type="entry name" value="PTS_EIN"/>
</dbReference>
<dbReference type="InterPro" id="IPR039643">
    <property type="entry name" value="DhaM"/>
</dbReference>
<proteinExistence type="inferred from homology"/>
<comment type="function">
    <text evidence="3">General (non sugar-specific) component of the phosphoenolpyruvate-dependent sugar phosphotransferase system (sugar PTS). This major carbohydrate active-transport system catalyzes the phosphorylation of incoming sugar substrates concomitantly with their translocation across the cell membrane. The phosphoryl group from phosphoenolpyruvate (PEP) is transferred to the phosphoryl carrier protein HPr by enzyme I. Phospho-HPr then transfers it to the PTS EIIA domain.</text>
</comment>